<evidence type="ECO:0000256" key="1">
    <source>
        <dbReference type="ARBA" id="ARBA00004651"/>
    </source>
</evidence>
<sequence length="156" mass="17251">MQNQPVLNRLDLKITLSVLITIGLSWIIPWLSPLPAAISALLCVQGQGVASLKAGWNRLLATLIGGILGEIVALTYTKWQAHWLLFLQLLVTIFLTLWLSKIVKLPPFISRIAVLTLLVVIYVGEDHSLAYVVYRWLATLVGAVVAWLVSLSLKND</sequence>
<evidence type="ECO:0000256" key="5">
    <source>
        <dbReference type="ARBA" id="ARBA00023136"/>
    </source>
</evidence>
<dbReference type="GeneID" id="93924431"/>
<dbReference type="Pfam" id="PF06081">
    <property type="entry name" value="ArAE_1"/>
    <property type="match status" value="1"/>
</dbReference>
<dbReference type="InterPro" id="IPR010343">
    <property type="entry name" value="ArAE_1"/>
</dbReference>
<evidence type="ECO:0000256" key="6">
    <source>
        <dbReference type="SAM" id="Phobius"/>
    </source>
</evidence>
<keyword evidence="4 6" id="KW-1133">Transmembrane helix</keyword>
<proteinExistence type="predicted"/>
<evidence type="ECO:0000256" key="2">
    <source>
        <dbReference type="ARBA" id="ARBA00022475"/>
    </source>
</evidence>
<feature type="transmembrane region" description="Helical" evidence="6">
    <location>
        <begin position="136"/>
        <end position="153"/>
    </location>
</feature>
<feature type="transmembrane region" description="Helical" evidence="6">
    <location>
        <begin position="82"/>
        <end position="99"/>
    </location>
</feature>
<evidence type="ECO:0000313" key="7">
    <source>
        <dbReference type="EMBL" id="AWN21276.1"/>
    </source>
</evidence>
<feature type="transmembrane region" description="Helical" evidence="6">
    <location>
        <begin position="59"/>
        <end position="76"/>
    </location>
</feature>
<accession>A0ABN5LLK7</accession>
<comment type="subcellular location">
    <subcellularLocation>
        <location evidence="1">Cell membrane</location>
        <topology evidence="1">Multi-pass membrane protein</topology>
    </subcellularLocation>
</comment>
<reference evidence="7 8" key="1">
    <citation type="submission" date="2018-05" db="EMBL/GenBank/DDBJ databases">
        <title>Complete genome sequences of Streptococcus sobrinus.</title>
        <authorList>
            <person name="Sales M."/>
            <person name="Jensen P.A."/>
        </authorList>
    </citation>
    <scope>NUCLEOTIDE SEQUENCE [LARGE SCALE GENOMIC DNA]</scope>
    <source>
        <strain evidence="7 8">SL1</strain>
    </source>
</reference>
<feature type="transmembrane region" description="Helical" evidence="6">
    <location>
        <begin position="12"/>
        <end position="28"/>
    </location>
</feature>
<evidence type="ECO:0000256" key="4">
    <source>
        <dbReference type="ARBA" id="ARBA00022989"/>
    </source>
</evidence>
<protein>
    <submittedName>
        <fullName evidence="7">Uncharacterized protein</fullName>
    </submittedName>
</protein>
<evidence type="ECO:0000313" key="8">
    <source>
        <dbReference type="Proteomes" id="UP000245369"/>
    </source>
</evidence>
<dbReference type="Proteomes" id="UP000245369">
    <property type="component" value="Chromosome"/>
</dbReference>
<feature type="transmembrane region" description="Helical" evidence="6">
    <location>
        <begin position="108"/>
        <end position="124"/>
    </location>
</feature>
<evidence type="ECO:0000256" key="3">
    <source>
        <dbReference type="ARBA" id="ARBA00022692"/>
    </source>
</evidence>
<organism evidence="7 8">
    <name type="scientific">Streptococcus sobrinus</name>
    <dbReference type="NCBI Taxonomy" id="1310"/>
    <lineage>
        <taxon>Bacteria</taxon>
        <taxon>Bacillati</taxon>
        <taxon>Bacillota</taxon>
        <taxon>Bacilli</taxon>
        <taxon>Lactobacillales</taxon>
        <taxon>Streptococcaceae</taxon>
        <taxon>Streptococcus</taxon>
    </lineage>
</organism>
<dbReference type="EMBL" id="CP029490">
    <property type="protein sequence ID" value="AWN21276.1"/>
    <property type="molecule type" value="Genomic_DNA"/>
</dbReference>
<keyword evidence="3 6" id="KW-0812">Transmembrane</keyword>
<keyword evidence="5 6" id="KW-0472">Membrane</keyword>
<name>A0ABN5LLK7_9STRE</name>
<dbReference type="RefSeq" id="WP_002960976.1">
    <property type="nucleotide sequence ID" value="NZ_CP029490.1"/>
</dbReference>
<gene>
    <name evidence="7" type="ORF">DK182_07910</name>
</gene>
<keyword evidence="8" id="KW-1185">Reference proteome</keyword>
<keyword evidence="2" id="KW-1003">Cell membrane</keyword>